<feature type="domain" description="Aminoglycoside phosphotransferase" evidence="1">
    <location>
        <begin position="95"/>
        <end position="307"/>
    </location>
</feature>
<dbReference type="InterPro" id="IPR002575">
    <property type="entry name" value="Aminoglycoside_PTrfase"/>
</dbReference>
<evidence type="ECO:0000259" key="1">
    <source>
        <dbReference type="Pfam" id="PF01636"/>
    </source>
</evidence>
<dbReference type="AlphaFoldDB" id="A0A2G9YZ61"/>
<organism evidence="2 3">
    <name type="scientific">Candidatus Nealsonbacteria bacterium CG23_combo_of_CG06-09_8_20_14_all_37_18</name>
    <dbReference type="NCBI Taxonomy" id="1974720"/>
    <lineage>
        <taxon>Bacteria</taxon>
        <taxon>Candidatus Nealsoniibacteriota</taxon>
    </lineage>
</organism>
<gene>
    <name evidence="2" type="ORF">COX35_00150</name>
</gene>
<proteinExistence type="predicted"/>
<sequence>MNFERIIGSSHENAPDIFPNREEKEASFNDVEKEWLEKEGIPENIQERINRLFSDNELALVSEVSPQTPEIRYPTACEWLKHRMKYHRGTKFYPCFVKDETGDTRFMKVDFRGGATLDSLRSESKIMSTFDNELRELGSPRMLQLIDPTEDTPAAIIIESISMNEGQVATSKNMTPDHVADMAKKIRYMESIDVSASVTQHPEIKNLSKARRVNEEIRDLANRSGNIIHQDVKEKVASLFLGGPELPIVFAHGDLTLKNVMNKNDGTVSLVDWELAGVGFLGQDAGKFYKDIRTNPENREIFQKSYFYDESGTLDIDRVRGLFSGIVVENLVHLVWRAENADLLDPKIQNEVATFRSNIENAISEYESITSNRYYYEYFSLPTLLKH</sequence>
<protein>
    <recommendedName>
        <fullName evidence="1">Aminoglycoside phosphotransferase domain-containing protein</fullName>
    </recommendedName>
</protein>
<accession>A0A2G9YZ61</accession>
<dbReference type="SUPFAM" id="SSF56112">
    <property type="entry name" value="Protein kinase-like (PK-like)"/>
    <property type="match status" value="1"/>
</dbReference>
<dbReference type="InterPro" id="IPR011009">
    <property type="entry name" value="Kinase-like_dom_sf"/>
</dbReference>
<evidence type="ECO:0000313" key="2">
    <source>
        <dbReference type="EMBL" id="PIP24536.1"/>
    </source>
</evidence>
<dbReference type="Pfam" id="PF01636">
    <property type="entry name" value="APH"/>
    <property type="match status" value="1"/>
</dbReference>
<dbReference type="Proteomes" id="UP000229952">
    <property type="component" value="Unassembled WGS sequence"/>
</dbReference>
<dbReference type="Gene3D" id="3.90.1200.10">
    <property type="match status" value="1"/>
</dbReference>
<comment type="caution">
    <text evidence="2">The sequence shown here is derived from an EMBL/GenBank/DDBJ whole genome shotgun (WGS) entry which is preliminary data.</text>
</comment>
<dbReference type="EMBL" id="PCRQ01000006">
    <property type="protein sequence ID" value="PIP24536.1"/>
    <property type="molecule type" value="Genomic_DNA"/>
</dbReference>
<name>A0A2G9YZ61_9BACT</name>
<evidence type="ECO:0000313" key="3">
    <source>
        <dbReference type="Proteomes" id="UP000229952"/>
    </source>
</evidence>
<reference evidence="2 3" key="1">
    <citation type="submission" date="2017-09" db="EMBL/GenBank/DDBJ databases">
        <title>Depth-based differentiation of microbial function through sediment-hosted aquifers and enrichment of novel symbionts in the deep terrestrial subsurface.</title>
        <authorList>
            <person name="Probst A.J."/>
            <person name="Ladd B."/>
            <person name="Jarett J.K."/>
            <person name="Geller-Mcgrath D.E."/>
            <person name="Sieber C.M."/>
            <person name="Emerson J.B."/>
            <person name="Anantharaman K."/>
            <person name="Thomas B.C."/>
            <person name="Malmstrom R."/>
            <person name="Stieglmeier M."/>
            <person name="Klingl A."/>
            <person name="Woyke T."/>
            <person name="Ryan C.M."/>
            <person name="Banfield J.F."/>
        </authorList>
    </citation>
    <scope>NUCLEOTIDE SEQUENCE [LARGE SCALE GENOMIC DNA]</scope>
    <source>
        <strain evidence="2">CG23_combo_of_CG06-09_8_20_14_all_37_18</strain>
    </source>
</reference>